<dbReference type="Proteomes" id="UP000054937">
    <property type="component" value="Unassembled WGS sequence"/>
</dbReference>
<proteinExistence type="inferred from homology"/>
<dbReference type="OMA" id="THCTVPW"/>
<dbReference type="GO" id="GO:0003977">
    <property type="term" value="F:UDP-N-acetylglucosamine diphosphorylase activity"/>
    <property type="evidence" value="ECO:0007669"/>
    <property type="project" value="UniProtKB-EC"/>
</dbReference>
<dbReference type="EMBL" id="LDAU01000220">
    <property type="protein sequence ID" value="KRW99210.1"/>
    <property type="molecule type" value="Genomic_DNA"/>
</dbReference>
<evidence type="ECO:0000256" key="6">
    <source>
        <dbReference type="ARBA" id="ARBA00048493"/>
    </source>
</evidence>
<name>A0A0V0QAN6_PSEPJ</name>
<comment type="caution">
    <text evidence="7">The sequence shown here is derived from an EMBL/GenBank/DDBJ whole genome shotgun (WGS) entry which is preliminary data.</text>
</comment>
<dbReference type="Pfam" id="PF01704">
    <property type="entry name" value="UDPGP"/>
    <property type="match status" value="1"/>
</dbReference>
<dbReference type="AlphaFoldDB" id="A0A0V0QAN6"/>
<comment type="similarity">
    <text evidence="2">Belongs to the UDPGP type 1 family.</text>
</comment>
<evidence type="ECO:0000256" key="3">
    <source>
        <dbReference type="ARBA" id="ARBA00012457"/>
    </source>
</evidence>
<keyword evidence="8" id="KW-1185">Reference proteome</keyword>
<dbReference type="InParanoid" id="A0A0V0QAN6"/>
<dbReference type="OrthoDB" id="532420at2759"/>
<dbReference type="FunCoup" id="A0A0V0QAN6">
    <property type="interactions" value="126"/>
</dbReference>
<protein>
    <recommendedName>
        <fullName evidence="3">UDP-N-acetylglucosamine diphosphorylase</fullName>
        <ecNumber evidence="3">2.7.7.23</ecNumber>
    </recommendedName>
</protein>
<evidence type="ECO:0000313" key="8">
    <source>
        <dbReference type="Proteomes" id="UP000054937"/>
    </source>
</evidence>
<reference evidence="7 8" key="1">
    <citation type="journal article" date="2015" name="Sci. Rep.">
        <title>Genome of the facultative scuticociliatosis pathogen Pseudocohnilembus persalinus provides insight into its virulence through horizontal gene transfer.</title>
        <authorList>
            <person name="Xiong J."/>
            <person name="Wang G."/>
            <person name="Cheng J."/>
            <person name="Tian M."/>
            <person name="Pan X."/>
            <person name="Warren A."/>
            <person name="Jiang C."/>
            <person name="Yuan D."/>
            <person name="Miao W."/>
        </authorList>
    </citation>
    <scope>NUCLEOTIDE SEQUENCE [LARGE SCALE GENOMIC DNA]</scope>
    <source>
        <strain evidence="7">36N120E</strain>
    </source>
</reference>
<gene>
    <name evidence="7" type="ORF">PPERSA_07453</name>
</gene>
<dbReference type="InterPro" id="IPR002618">
    <property type="entry name" value="UDPGP_fam"/>
</dbReference>
<evidence type="ECO:0000256" key="5">
    <source>
        <dbReference type="ARBA" id="ARBA00022695"/>
    </source>
</evidence>
<comment type="pathway">
    <text evidence="1">Nucleotide-sugar biosynthesis; UDP-N-acetyl-alpha-D-glucosamine biosynthesis; UDP-N-acetyl-alpha-D-glucosamine from N-acetyl-alpha-D-glucosamine 1-phosphate: step 1/1.</text>
</comment>
<dbReference type="InterPro" id="IPR039741">
    <property type="entry name" value="UDP-sugar_pyrophosphorylase"/>
</dbReference>
<dbReference type="InterPro" id="IPR029044">
    <property type="entry name" value="Nucleotide-diphossugar_trans"/>
</dbReference>
<dbReference type="EC" id="2.7.7.23" evidence="3"/>
<dbReference type="PANTHER" id="PTHR11952">
    <property type="entry name" value="UDP- GLUCOSE PYROPHOSPHORYLASE"/>
    <property type="match status" value="1"/>
</dbReference>
<evidence type="ECO:0000256" key="4">
    <source>
        <dbReference type="ARBA" id="ARBA00022679"/>
    </source>
</evidence>
<evidence type="ECO:0000256" key="1">
    <source>
        <dbReference type="ARBA" id="ARBA00005208"/>
    </source>
</evidence>
<dbReference type="GO" id="GO:0006048">
    <property type="term" value="P:UDP-N-acetylglucosamine biosynthetic process"/>
    <property type="evidence" value="ECO:0007669"/>
    <property type="project" value="TreeGrafter"/>
</dbReference>
<evidence type="ECO:0000256" key="2">
    <source>
        <dbReference type="ARBA" id="ARBA00010401"/>
    </source>
</evidence>
<organism evidence="7 8">
    <name type="scientific">Pseudocohnilembus persalinus</name>
    <name type="common">Ciliate</name>
    <dbReference type="NCBI Taxonomy" id="266149"/>
    <lineage>
        <taxon>Eukaryota</taxon>
        <taxon>Sar</taxon>
        <taxon>Alveolata</taxon>
        <taxon>Ciliophora</taxon>
        <taxon>Intramacronucleata</taxon>
        <taxon>Oligohymenophorea</taxon>
        <taxon>Scuticociliatia</taxon>
        <taxon>Philasterida</taxon>
        <taxon>Pseudocohnilembidae</taxon>
        <taxon>Pseudocohnilembus</taxon>
    </lineage>
</organism>
<dbReference type="PANTHER" id="PTHR11952:SF2">
    <property type="entry name" value="LD24639P"/>
    <property type="match status" value="1"/>
</dbReference>
<accession>A0A0V0QAN6</accession>
<keyword evidence="4" id="KW-0808">Transferase</keyword>
<dbReference type="Gene3D" id="3.90.550.10">
    <property type="entry name" value="Spore Coat Polysaccharide Biosynthesis Protein SpsA, Chain A"/>
    <property type="match status" value="1"/>
</dbReference>
<evidence type="ECO:0000313" key="7">
    <source>
        <dbReference type="EMBL" id="KRW99210.1"/>
    </source>
</evidence>
<sequence length="580" mass="66533">MGLVNSCSERIQENDLSLNQNQSLDHSLSDINILAKAKNHPHLLEQLLNLSESKKKEKKGEILNYLNQLRQIDFELIDELYKDLYANKQKNEDNIQFLDIDRIPDQQVFKAFDNPKINEYEQEGLKTIAEGKVGVIIMAGGQASRLGSDKPKGMFQLGNENQKEFQNATLFQIFANKIEALERWVQIQKKDFCKGKDLIHLFIMTSSSTDKDTRDFFKMNKYFGLSEGQVHFFMQNNLPAVDLNGKIILKDEFEIFMAPNGNGGLYEGIQTILGQIYDYGIEYLHVCGVDNLLNKLADPLMVGYAVKENKEFVSKFVEKVDPEEKVGVHIQSNGVLSMIEYSELSDEQKKAKQSNGKLKFNQSFLAQFLIKVSTVKSLLETRDFSQAKKDRDVIEQRRIEKVPEEKIKEEIGEARFEKASAYLGQKGWAKHHLAMKKITPLWNSEQKKSEPYTKDTNNGMKFEQFIFDPFSEIKNYGLIEVQRSSEFAPIKNKDSVGSDSRKTALELQSKLHRKWLEKAGYIFAPTLKVDGDTQLVYVDARLSHNGEQIQTQKGHNITKLPFVLTCQEKPKNEGKIQIKF</sequence>
<dbReference type="SUPFAM" id="SSF53448">
    <property type="entry name" value="Nucleotide-diphospho-sugar transferases"/>
    <property type="match status" value="2"/>
</dbReference>
<keyword evidence="5" id="KW-0548">Nucleotidyltransferase</keyword>
<comment type="catalytic activity">
    <reaction evidence="6">
        <text>N-acetyl-alpha-D-glucosamine 1-phosphate + UTP + H(+) = UDP-N-acetyl-alpha-D-glucosamine + diphosphate</text>
        <dbReference type="Rhea" id="RHEA:13509"/>
        <dbReference type="ChEBI" id="CHEBI:15378"/>
        <dbReference type="ChEBI" id="CHEBI:33019"/>
        <dbReference type="ChEBI" id="CHEBI:46398"/>
        <dbReference type="ChEBI" id="CHEBI:57705"/>
        <dbReference type="ChEBI" id="CHEBI:57776"/>
        <dbReference type="EC" id="2.7.7.23"/>
    </reaction>
</comment>